<organism evidence="2 3">
    <name type="scientific">Paraburkholderia guartelaensis</name>
    <dbReference type="NCBI Taxonomy" id="2546446"/>
    <lineage>
        <taxon>Bacteria</taxon>
        <taxon>Pseudomonadati</taxon>
        <taxon>Pseudomonadota</taxon>
        <taxon>Betaproteobacteria</taxon>
        <taxon>Burkholderiales</taxon>
        <taxon>Burkholderiaceae</taxon>
        <taxon>Paraburkholderia</taxon>
    </lineage>
</organism>
<accession>A0A4R5L3F9</accession>
<proteinExistence type="predicted"/>
<name>A0A4R5L3F9_9BURK</name>
<dbReference type="AlphaFoldDB" id="A0A4R5L3F9"/>
<dbReference type="EMBL" id="SMOD01000045">
    <property type="protein sequence ID" value="TDG03177.1"/>
    <property type="molecule type" value="Genomic_DNA"/>
</dbReference>
<dbReference type="OrthoDB" id="9081787at2"/>
<comment type="caution">
    <text evidence="2">The sequence shown here is derived from an EMBL/GenBank/DDBJ whole genome shotgun (WGS) entry which is preliminary data.</text>
</comment>
<gene>
    <name evidence="2" type="ORF">E1N52_36115</name>
</gene>
<feature type="region of interest" description="Disordered" evidence="1">
    <location>
        <begin position="81"/>
        <end position="112"/>
    </location>
</feature>
<evidence type="ECO:0000313" key="3">
    <source>
        <dbReference type="Proteomes" id="UP000295606"/>
    </source>
</evidence>
<evidence type="ECO:0000256" key="1">
    <source>
        <dbReference type="SAM" id="MobiDB-lite"/>
    </source>
</evidence>
<reference evidence="2 3" key="1">
    <citation type="submission" date="2019-03" db="EMBL/GenBank/DDBJ databases">
        <title>Paraburkholderia sp. isolated from native Mimosa gymnas in Guartela State Park, Brazil.</title>
        <authorList>
            <person name="Paulitsch F."/>
            <person name="Hungria M."/>
            <person name="Delamuta J.R.M."/>
            <person name="Ribeiro R.A."/>
            <person name="Dall'Agnol R."/>
            <person name="Silva J.S.B."/>
        </authorList>
    </citation>
    <scope>NUCLEOTIDE SEQUENCE [LARGE SCALE GENOMIC DNA]</scope>
    <source>
        <strain evidence="2 3">CNPSo 3008</strain>
    </source>
</reference>
<dbReference type="Proteomes" id="UP000295606">
    <property type="component" value="Unassembled WGS sequence"/>
</dbReference>
<protein>
    <submittedName>
        <fullName evidence="2">Uncharacterized protein</fullName>
    </submittedName>
</protein>
<feature type="compositionally biased region" description="Low complexity" evidence="1">
    <location>
        <begin position="86"/>
        <end position="98"/>
    </location>
</feature>
<evidence type="ECO:0000313" key="2">
    <source>
        <dbReference type="EMBL" id="TDG03177.1"/>
    </source>
</evidence>
<dbReference type="RefSeq" id="WP_133188838.1">
    <property type="nucleotide sequence ID" value="NZ_SMOD01000045.1"/>
</dbReference>
<sequence length="214" mass="23533">MKANDGVNPVECREVIRKRAFELADSGIFDDCEAVKRVLNARFHDAHLHQIFSSPFCRMDIDQRCQAARTRADDNAKHITSHLAERAMPASSRPLASSRRQRPRVPATRRESAALTGAIAGLLADGREMTAMQMAQQVDAGQREVQRALREMLAGQEVRVVRRTPRCAGGRPARIFALAVPDTGGADAAAGLPSCWPKADLVVLRAMDAFARHR</sequence>